<dbReference type="OMA" id="YSIMTRT"/>
<dbReference type="HOGENOM" id="CLU_149623_0_0_1"/>
<evidence type="ECO:0000313" key="2">
    <source>
        <dbReference type="Proteomes" id="UP000008022"/>
    </source>
</evidence>
<organism evidence="1 2">
    <name type="scientific">Oryza rufipogon</name>
    <name type="common">Brownbeard rice</name>
    <name type="synonym">Asian wild rice</name>
    <dbReference type="NCBI Taxonomy" id="4529"/>
    <lineage>
        <taxon>Eukaryota</taxon>
        <taxon>Viridiplantae</taxon>
        <taxon>Streptophyta</taxon>
        <taxon>Embryophyta</taxon>
        <taxon>Tracheophyta</taxon>
        <taxon>Spermatophyta</taxon>
        <taxon>Magnoliopsida</taxon>
        <taxon>Liliopsida</taxon>
        <taxon>Poales</taxon>
        <taxon>Poaceae</taxon>
        <taxon>BOP clade</taxon>
        <taxon>Oryzoideae</taxon>
        <taxon>Oryzeae</taxon>
        <taxon>Oryzinae</taxon>
        <taxon>Oryza</taxon>
    </lineage>
</organism>
<dbReference type="Proteomes" id="UP000008022">
    <property type="component" value="Unassembled WGS sequence"/>
</dbReference>
<dbReference type="EnsemblPlants" id="ORUFI12G07510.1">
    <property type="protein sequence ID" value="ORUFI12G07510.1"/>
    <property type="gene ID" value="ORUFI12G07510"/>
</dbReference>
<sequence>MRHLLRALSASRQTCARHWRASYSIMTRTKAATSAALYMPYYAPTSNPAVLADWTNYAASTCVMQLLPCAIVAPATYPVVTLVAHTIEHWMCAKHRPPHEFRHTLKEHDSVALLEYNAPEEDEIPKNAKVYLILSRGLEKNNGTRTLAP</sequence>
<reference evidence="1" key="2">
    <citation type="submission" date="2015-06" db="UniProtKB">
        <authorList>
            <consortium name="EnsemblPlants"/>
        </authorList>
    </citation>
    <scope>IDENTIFICATION</scope>
</reference>
<dbReference type="Gramene" id="ORUFI12G07510.1">
    <property type="protein sequence ID" value="ORUFI12G07510.1"/>
    <property type="gene ID" value="ORUFI12G07510"/>
</dbReference>
<name>A0A0E0RFB4_ORYRU</name>
<accession>A0A0E0RFB4</accession>
<dbReference type="AlphaFoldDB" id="A0A0E0RFB4"/>
<evidence type="ECO:0000313" key="1">
    <source>
        <dbReference type="EnsemblPlants" id="ORUFI12G07510.1"/>
    </source>
</evidence>
<proteinExistence type="predicted"/>
<protein>
    <submittedName>
        <fullName evidence="1">Uncharacterized protein</fullName>
    </submittedName>
</protein>
<keyword evidence="2" id="KW-1185">Reference proteome</keyword>
<reference evidence="2" key="1">
    <citation type="submission" date="2013-06" db="EMBL/GenBank/DDBJ databases">
        <authorList>
            <person name="Zhao Q."/>
        </authorList>
    </citation>
    <scope>NUCLEOTIDE SEQUENCE</scope>
    <source>
        <strain evidence="2">cv. W1943</strain>
    </source>
</reference>